<feature type="region of interest" description="Disordered" evidence="4">
    <location>
        <begin position="382"/>
        <end position="417"/>
    </location>
</feature>
<accession>A0A8S0Z2F6</accession>
<dbReference type="OrthoDB" id="10038586at2759"/>
<feature type="compositionally biased region" description="Basic and acidic residues" evidence="4">
    <location>
        <begin position="167"/>
        <end position="178"/>
    </location>
</feature>
<dbReference type="InterPro" id="IPR043988">
    <property type="entry name" value="CCZ1/INTU_longin_2"/>
</dbReference>
<evidence type="ECO:0000256" key="1">
    <source>
        <dbReference type="ARBA" id="ARBA00004496"/>
    </source>
</evidence>
<feature type="region of interest" description="Disordered" evidence="4">
    <location>
        <begin position="1018"/>
        <end position="1073"/>
    </location>
</feature>
<sequence length="1240" mass="141503">MNNYESKLNYDSPCDSDNDWTNSTGGSKYSDSESSVPEWDSDVAEDDHQLENPLKMAFNIYKKYNSFKNLPEYTLLSGAGRKRFWNLVKEQMPPKEALAVASRGKIEKMLELQNSGQLKSTAQKRNIQNHLQFTIPKKIQKTKNIETKDQANNAPNPVNVQTQKISKSSESENQDKPKSKLVSLVEIHNTQLMSDEEINMVHEALLLEIAKGEAGKGPRFCGFFNKKGFILVLCENHDSQEWLVKTIEKIKPWPEAKLFLKLKNRTLNATTFLPGQEADTVEKALKLLQIQNKGLNTGEWIVLNEREFQGGRVVTFSIDRYSFEALKVSKFKALLGFRNVFFKITNPQSQEVSQPNNVIEGTFKEEASAESEINSEVKQEVNLNNGSPVKEQVQEPNQDEIKPSEPEVKNQEQQNQEIQLPEPWRIFKVLKAHKQKNADFGVKRDYDGMLSSNAYSNRNPANDDKHIVIQVSKNMIFNSEKNCQVEKLFGISLETHPDGKTLMVSDFLTEARPIYVQKIKKGYYLNKINGIVVTSHNLNSILQRVIEDPNHPKLTFEIPTEEDNVDVERLLKTNNVPETLLTILLKDSSCSVLYICCNDIEYNSNDDKGVLYCFPRPFNQNFLYNTRGAYVTLNHLALKSLGTSEPTSSTVLHNSTLINVTYTSHHNDLLLIAFPNKEVDLFAAKKIMADVVRLLEFLYGSIKSCFTKPNNVEKLDSLFTRIFVTSIFNKASKDSGSKKPGYIFEDLLAAHSVILPLEVKVQIDDAVTELEAADYREWTDDVENYQRLYTVMGSCLYYSGHLLSSHLQDEDFKEINAYLKLNGVLKLSAEKEIEKLVMWKEVFIYEHRNQNKSTGCEYKISDGRWFILTVGKGHFILTTLMEAGGCTEDAVGVTPPSPFYVEECESCLELLYDVGLNKYLASWFCSNTQPQVETTPEYLTKYGRKVRDNSSLKLDSTLKSSTLRLSKPQIDKRRHNSSDQINMGSITTELNSLTNYDSHHSLYTQSYNNAQKYRHSSLDVSYSEDSNSLKSNSEISEDRVQGRRADREQKNRRDSSGSESDWERLDGSRTSSNVDMSDIRKSLLNDINHVTVQRITAGDENVLFHFVELESEKGILIAPVKNIEIQANNVLYSYIIKTFRSACIRIHELLQHSIRFKKNHAPSNPLNKILVAVKEHGMLFQVPPDILTQCGVSKKMTAPYQFWVVGRVFSEPEPREFYLCYHESVPQDLTEVAYMLSYLE</sequence>
<dbReference type="PANTHER" id="PTHR21082:SF4">
    <property type="entry name" value="PROTEIN INTURNED"/>
    <property type="match status" value="1"/>
</dbReference>
<name>A0A8S0Z2F6_ARCPL</name>
<feature type="domain" description="CCZ1/INTU second Longin" evidence="7">
    <location>
        <begin position="791"/>
        <end position="909"/>
    </location>
</feature>
<dbReference type="GO" id="GO:0005929">
    <property type="term" value="C:cilium"/>
    <property type="evidence" value="ECO:0007669"/>
    <property type="project" value="TreeGrafter"/>
</dbReference>
<dbReference type="GO" id="GO:0007399">
    <property type="term" value="P:nervous system development"/>
    <property type="evidence" value="ECO:0007669"/>
    <property type="project" value="TreeGrafter"/>
</dbReference>
<dbReference type="GO" id="GO:0060271">
    <property type="term" value="P:cilium assembly"/>
    <property type="evidence" value="ECO:0007669"/>
    <property type="project" value="InterPro"/>
</dbReference>
<evidence type="ECO:0000313" key="9">
    <source>
        <dbReference type="Proteomes" id="UP000494106"/>
    </source>
</evidence>
<organism evidence="8 9">
    <name type="scientific">Arctia plantaginis</name>
    <name type="common">Wood tiger moth</name>
    <name type="synonym">Phalaena plantaginis</name>
    <dbReference type="NCBI Taxonomy" id="874455"/>
    <lineage>
        <taxon>Eukaryota</taxon>
        <taxon>Metazoa</taxon>
        <taxon>Ecdysozoa</taxon>
        <taxon>Arthropoda</taxon>
        <taxon>Hexapoda</taxon>
        <taxon>Insecta</taxon>
        <taxon>Pterygota</taxon>
        <taxon>Neoptera</taxon>
        <taxon>Endopterygota</taxon>
        <taxon>Lepidoptera</taxon>
        <taxon>Glossata</taxon>
        <taxon>Ditrysia</taxon>
        <taxon>Noctuoidea</taxon>
        <taxon>Erebidae</taxon>
        <taxon>Arctiinae</taxon>
        <taxon>Arctia</taxon>
    </lineage>
</organism>
<comment type="caution">
    <text evidence="8">The sequence shown here is derived from an EMBL/GenBank/DDBJ whole genome shotgun (WGS) entry which is preliminary data.</text>
</comment>
<dbReference type="InterPro" id="IPR039151">
    <property type="entry name" value="INTU"/>
</dbReference>
<dbReference type="AlphaFoldDB" id="A0A8S0Z2F6"/>
<keyword evidence="3" id="KW-0963">Cytoplasm</keyword>
<feature type="domain" description="CCZ1/INTU/HSP4 first Longin" evidence="6">
    <location>
        <begin position="604"/>
        <end position="700"/>
    </location>
</feature>
<dbReference type="Proteomes" id="UP000494106">
    <property type="component" value="Unassembled WGS sequence"/>
</dbReference>
<dbReference type="Pfam" id="PF16012">
    <property type="entry name" value="DUF4780"/>
    <property type="match status" value="1"/>
</dbReference>
<feature type="region of interest" description="Disordered" evidence="4">
    <location>
        <begin position="147"/>
        <end position="180"/>
    </location>
</feature>
<feature type="compositionally biased region" description="Basic and acidic residues" evidence="4">
    <location>
        <begin position="1036"/>
        <end position="1067"/>
    </location>
</feature>
<dbReference type="GO" id="GO:0001736">
    <property type="term" value="P:establishment of planar polarity"/>
    <property type="evidence" value="ECO:0007669"/>
    <property type="project" value="InterPro"/>
</dbReference>
<evidence type="ECO:0000259" key="7">
    <source>
        <dbReference type="Pfam" id="PF19032"/>
    </source>
</evidence>
<dbReference type="GO" id="GO:0005737">
    <property type="term" value="C:cytoplasm"/>
    <property type="evidence" value="ECO:0007669"/>
    <property type="project" value="UniProtKB-SubCell"/>
</dbReference>
<comment type="subcellular location">
    <subcellularLocation>
        <location evidence="1">Cytoplasm</location>
    </subcellularLocation>
</comment>
<evidence type="ECO:0000256" key="2">
    <source>
        <dbReference type="ARBA" id="ARBA00022473"/>
    </source>
</evidence>
<evidence type="ECO:0000313" key="8">
    <source>
        <dbReference type="EMBL" id="CAB3226660.1"/>
    </source>
</evidence>
<dbReference type="GO" id="GO:0016192">
    <property type="term" value="P:vesicle-mediated transport"/>
    <property type="evidence" value="ECO:0007669"/>
    <property type="project" value="InterPro"/>
</dbReference>
<proteinExistence type="predicted"/>
<evidence type="ECO:0008006" key="10">
    <source>
        <dbReference type="Google" id="ProtNLM"/>
    </source>
</evidence>
<evidence type="ECO:0000259" key="6">
    <source>
        <dbReference type="Pfam" id="PF19031"/>
    </source>
</evidence>
<protein>
    <recommendedName>
        <fullName evidence="10">DUF4780 domain-containing protein</fullName>
    </recommendedName>
</protein>
<feature type="compositionally biased region" description="Polar residues" evidence="4">
    <location>
        <begin position="1018"/>
        <end position="1034"/>
    </location>
</feature>
<keyword evidence="9" id="KW-1185">Reference proteome</keyword>
<feature type="compositionally biased region" description="Basic and acidic residues" evidence="4">
    <location>
        <begin position="399"/>
        <end position="410"/>
    </location>
</feature>
<evidence type="ECO:0000256" key="3">
    <source>
        <dbReference type="ARBA" id="ARBA00022490"/>
    </source>
</evidence>
<evidence type="ECO:0000256" key="4">
    <source>
        <dbReference type="SAM" id="MobiDB-lite"/>
    </source>
</evidence>
<dbReference type="Pfam" id="PF19032">
    <property type="entry name" value="Intu_longin_2"/>
    <property type="match status" value="1"/>
</dbReference>
<evidence type="ECO:0000259" key="5">
    <source>
        <dbReference type="Pfam" id="PF16012"/>
    </source>
</evidence>
<feature type="region of interest" description="Disordered" evidence="4">
    <location>
        <begin position="1"/>
        <end position="47"/>
    </location>
</feature>
<feature type="compositionally biased region" description="Polar residues" evidence="4">
    <location>
        <begin position="150"/>
        <end position="166"/>
    </location>
</feature>
<dbReference type="PANTHER" id="PTHR21082">
    <property type="entry name" value="PROTEIN INTURNED"/>
    <property type="match status" value="1"/>
</dbReference>
<gene>
    <name evidence="8" type="ORF">APLA_LOCUS2989</name>
</gene>
<feature type="domain" description="DUF4780" evidence="5">
    <location>
        <begin position="186"/>
        <end position="342"/>
    </location>
</feature>
<dbReference type="InterPro" id="IPR031961">
    <property type="entry name" value="DUF4780"/>
</dbReference>
<dbReference type="EMBL" id="CADEBC010000232">
    <property type="protein sequence ID" value="CAB3226660.1"/>
    <property type="molecule type" value="Genomic_DNA"/>
</dbReference>
<feature type="compositionally biased region" description="Polar residues" evidence="4">
    <location>
        <begin position="19"/>
        <end position="35"/>
    </location>
</feature>
<dbReference type="InterPro" id="IPR043987">
    <property type="entry name" value="CCZ1/INTU/HSP4_longin_1"/>
</dbReference>
<keyword evidence="2" id="KW-0217">Developmental protein</keyword>
<dbReference type="Pfam" id="PF19031">
    <property type="entry name" value="Intu_longin_1"/>
    <property type="match status" value="1"/>
</dbReference>
<reference evidence="8 9" key="1">
    <citation type="submission" date="2020-04" db="EMBL/GenBank/DDBJ databases">
        <authorList>
            <person name="Wallbank WR R."/>
            <person name="Pardo Diaz C."/>
            <person name="Kozak K."/>
            <person name="Martin S."/>
            <person name="Jiggins C."/>
            <person name="Moest M."/>
            <person name="Warren A I."/>
            <person name="Byers J.R.P. K."/>
            <person name="Montejo-Kovacevich G."/>
            <person name="Yen C E."/>
        </authorList>
    </citation>
    <scope>NUCLEOTIDE SEQUENCE [LARGE SCALE GENOMIC DNA]</scope>
</reference>